<dbReference type="InterPro" id="IPR008756">
    <property type="entry name" value="Peptidase_M56"/>
</dbReference>
<keyword evidence="1" id="KW-0472">Membrane</keyword>
<comment type="caution">
    <text evidence="3">The sequence shown here is derived from an EMBL/GenBank/DDBJ whole genome shotgun (WGS) entry which is preliminary data.</text>
</comment>
<feature type="transmembrane region" description="Helical" evidence="1">
    <location>
        <begin position="109"/>
        <end position="129"/>
    </location>
</feature>
<dbReference type="OrthoDB" id="9814002at2"/>
<dbReference type="RefSeq" id="WP_068215617.1">
    <property type="nucleotide sequence ID" value="NZ_LRPC01000001.1"/>
</dbReference>
<feature type="transmembrane region" description="Helical" evidence="1">
    <location>
        <begin position="280"/>
        <end position="302"/>
    </location>
</feature>
<keyword evidence="1" id="KW-0812">Transmembrane</keyword>
<dbReference type="CDD" id="cd07341">
    <property type="entry name" value="M56_BlaR1_MecR1_like"/>
    <property type="match status" value="1"/>
</dbReference>
<reference evidence="3 4" key="1">
    <citation type="submission" date="2016-01" db="EMBL/GenBank/DDBJ databases">
        <title>Genome sequencing of Roseivirga spongicola UST030701-084.</title>
        <authorList>
            <person name="Selvaratnam C."/>
            <person name="Thevarajoo S."/>
            <person name="Goh K.M."/>
            <person name="Ee R."/>
            <person name="Chan K.-G."/>
            <person name="Chong C.S."/>
        </authorList>
    </citation>
    <scope>NUCLEOTIDE SEQUENCE [LARGE SCALE GENOMIC DNA]</scope>
    <source>
        <strain evidence="3 4">UST030701-084</strain>
    </source>
</reference>
<evidence type="ECO:0000313" key="3">
    <source>
        <dbReference type="EMBL" id="KYG77361.1"/>
    </source>
</evidence>
<gene>
    <name evidence="3" type="ORF">AWW68_00920</name>
</gene>
<proteinExistence type="predicted"/>
<dbReference type="AlphaFoldDB" id="A0A150XF71"/>
<dbReference type="Pfam" id="PF05569">
    <property type="entry name" value="Peptidase_M56"/>
    <property type="match status" value="1"/>
</dbReference>
<feature type="transmembrane region" description="Helical" evidence="1">
    <location>
        <begin position="37"/>
        <end position="54"/>
    </location>
</feature>
<accession>A0A150XF71</accession>
<evidence type="ECO:0000256" key="1">
    <source>
        <dbReference type="SAM" id="Phobius"/>
    </source>
</evidence>
<name>A0A150XF71_9BACT</name>
<organism evidence="3 4">
    <name type="scientific">Roseivirga spongicola</name>
    <dbReference type="NCBI Taxonomy" id="333140"/>
    <lineage>
        <taxon>Bacteria</taxon>
        <taxon>Pseudomonadati</taxon>
        <taxon>Bacteroidota</taxon>
        <taxon>Cytophagia</taxon>
        <taxon>Cytophagales</taxon>
        <taxon>Roseivirgaceae</taxon>
        <taxon>Roseivirga</taxon>
    </lineage>
</organism>
<evidence type="ECO:0000259" key="2">
    <source>
        <dbReference type="Pfam" id="PF05569"/>
    </source>
</evidence>
<feature type="transmembrane region" description="Helical" evidence="1">
    <location>
        <begin position="6"/>
        <end position="25"/>
    </location>
</feature>
<keyword evidence="1" id="KW-1133">Transmembrane helix</keyword>
<evidence type="ECO:0000313" key="4">
    <source>
        <dbReference type="Proteomes" id="UP000075606"/>
    </source>
</evidence>
<sequence length="588" mass="67362">MEQLLIWSLKASIICSFLFLAYWLLFRNNSRAQLKRGILLIILLCTVSFPLIRVELKLDSFRPQLTQIIPALDSESTELTVDKLRLEEAQVEPTIAEPSFSWWKLAMNLYLAGILVSTTLLALEIYRLFRLKKSGTKGSILNRKVIFHRRIHSPFSFMKWIFLPDGANYNSDTWKAIKTHEEAHIHQWHTADLLISRILLIFCWYNPFCYWLSRNIKLNHEALADSETLKSISLKTYTQTLLNISLAQPERPLGHYMALKSSLSARLILMKTQKTNTMKTVRNVIAFSLIGTLAFLQANIYGQDKEPKKEDMFRNGTLFFTTGGDDGSTFSTIKIKDRFEKNADGWIQNYAASQYIPIILTKKRADIITAISSQQDDELFLQSTLLKLSKTREATELLESPIISINNKVHTQFELTTDELVAMYDLSKNWFNNYVRPIYPEQKFISEPEFIKYKYMIILSPDDEQFPFNSDERVLQVSEVDQLPSPKGGLERFLTNILKEASSSVDLSVLDEDVAFNLVVGINGAISNLELATEVIGDEATQDKKFEALGAINKQILNLSNLYGWNSAKKADKRVATNYRLEIPKSSF</sequence>
<dbReference type="PANTHER" id="PTHR34978:SF3">
    <property type="entry name" value="SLR0241 PROTEIN"/>
    <property type="match status" value="1"/>
</dbReference>
<dbReference type="PANTHER" id="PTHR34978">
    <property type="entry name" value="POSSIBLE SENSOR-TRANSDUCER PROTEIN BLAR"/>
    <property type="match status" value="1"/>
</dbReference>
<dbReference type="Proteomes" id="UP000075606">
    <property type="component" value="Unassembled WGS sequence"/>
</dbReference>
<keyword evidence="4" id="KW-1185">Reference proteome</keyword>
<protein>
    <recommendedName>
        <fullName evidence="2">Peptidase M56 domain-containing protein</fullName>
    </recommendedName>
</protein>
<dbReference type="InterPro" id="IPR052173">
    <property type="entry name" value="Beta-lactam_resp_regulator"/>
</dbReference>
<dbReference type="STRING" id="333140.AWW68_00920"/>
<dbReference type="EMBL" id="LRPC01000001">
    <property type="protein sequence ID" value="KYG77361.1"/>
    <property type="molecule type" value="Genomic_DNA"/>
</dbReference>
<feature type="domain" description="Peptidase M56" evidence="2">
    <location>
        <begin position="144"/>
        <end position="269"/>
    </location>
</feature>